<proteinExistence type="predicted"/>
<comment type="caution">
    <text evidence="2">The sequence shown here is derived from an EMBL/GenBank/DDBJ whole genome shotgun (WGS) entry which is preliminary data.</text>
</comment>
<name>A0A543AQW5_9ACTN</name>
<evidence type="ECO:0000256" key="1">
    <source>
        <dbReference type="SAM" id="Phobius"/>
    </source>
</evidence>
<dbReference type="InParanoid" id="A0A543AQW5"/>
<organism evidence="2 3">
    <name type="scientific">Stackebrandtia endophytica</name>
    <dbReference type="NCBI Taxonomy" id="1496996"/>
    <lineage>
        <taxon>Bacteria</taxon>
        <taxon>Bacillati</taxon>
        <taxon>Actinomycetota</taxon>
        <taxon>Actinomycetes</taxon>
        <taxon>Glycomycetales</taxon>
        <taxon>Glycomycetaceae</taxon>
        <taxon>Stackebrandtia</taxon>
    </lineage>
</organism>
<keyword evidence="1" id="KW-1133">Transmembrane helix</keyword>
<reference evidence="2 3" key="1">
    <citation type="submission" date="2019-06" db="EMBL/GenBank/DDBJ databases">
        <title>Sequencing the genomes of 1000 actinobacteria strains.</title>
        <authorList>
            <person name="Klenk H.-P."/>
        </authorList>
    </citation>
    <scope>NUCLEOTIDE SEQUENCE [LARGE SCALE GENOMIC DNA]</scope>
    <source>
        <strain evidence="2 3">DSM 45928</strain>
    </source>
</reference>
<evidence type="ECO:0000313" key="2">
    <source>
        <dbReference type="EMBL" id="TQL74981.1"/>
    </source>
</evidence>
<protein>
    <submittedName>
        <fullName evidence="2">Uncharacterized protein</fullName>
    </submittedName>
</protein>
<keyword evidence="1" id="KW-0812">Transmembrane</keyword>
<keyword evidence="1" id="KW-0472">Membrane</keyword>
<dbReference type="RefSeq" id="WP_142034491.1">
    <property type="nucleotide sequence ID" value="NZ_JBHTGS010000002.1"/>
</dbReference>
<gene>
    <name evidence="2" type="ORF">FB566_0472</name>
</gene>
<keyword evidence="3" id="KW-1185">Reference proteome</keyword>
<dbReference type="OrthoDB" id="3357452at2"/>
<accession>A0A543AQW5</accession>
<evidence type="ECO:0000313" key="3">
    <source>
        <dbReference type="Proteomes" id="UP000317043"/>
    </source>
</evidence>
<dbReference type="AlphaFoldDB" id="A0A543AQW5"/>
<feature type="transmembrane region" description="Helical" evidence="1">
    <location>
        <begin position="20"/>
        <end position="41"/>
    </location>
</feature>
<dbReference type="EMBL" id="VFOW01000001">
    <property type="protein sequence ID" value="TQL74981.1"/>
    <property type="molecule type" value="Genomic_DNA"/>
</dbReference>
<dbReference type="Proteomes" id="UP000317043">
    <property type="component" value="Unassembled WGS sequence"/>
</dbReference>
<sequence length="64" mass="6831">MAVPYDPDEVDLLFIVDGDGWMYLIELAAVAGKTVLSLNAYRRYRCGNVGALLSSPSGEPVVAA</sequence>